<feature type="compositionally biased region" description="Polar residues" evidence="1">
    <location>
        <begin position="258"/>
        <end position="267"/>
    </location>
</feature>
<keyword evidence="3" id="KW-1185">Reference proteome</keyword>
<evidence type="ECO:0000256" key="1">
    <source>
        <dbReference type="SAM" id="MobiDB-lite"/>
    </source>
</evidence>
<accession>A0ABD6AYF2</accession>
<dbReference type="RefSeq" id="WP_250874714.1">
    <property type="nucleotide sequence ID" value="NZ_JALXFV010000008.1"/>
</dbReference>
<evidence type="ECO:0000313" key="3">
    <source>
        <dbReference type="Proteomes" id="UP001597187"/>
    </source>
</evidence>
<proteinExistence type="predicted"/>
<feature type="compositionally biased region" description="Polar residues" evidence="1">
    <location>
        <begin position="237"/>
        <end position="248"/>
    </location>
</feature>
<comment type="caution">
    <text evidence="2">The sequence shown here is derived from an EMBL/GenBank/DDBJ whole genome shotgun (WGS) entry which is preliminary data.</text>
</comment>
<sequence length="289" mass="31211">MTLDVIADTGADDGGATAADTTQAIARLVRRAIVALLQSTVGGDERAGDEALAELDDVRRTLAALLETVDPATIAAAVDPERLLMLVDWSGVPEALSTGDYRSVIAYENIPEFLDAPALLDATDVREGWRQSRDLSETVGDLADRVVGPETDDAAAADPETEEERAVEAANDAKERDAGIEVAKSLSTTDKGRRFLVQKAVSDAVEDAREEILDAHDRIDAAVADVDERVGRVGRPNSRNPTAFSTLPRSRARVGRATTYSTVPTETRYSDAPNFERIYGPRFDRRDET</sequence>
<name>A0ABD6AYF2_9EURY</name>
<protein>
    <submittedName>
        <fullName evidence="2">Uncharacterized protein</fullName>
    </submittedName>
</protein>
<dbReference type="EMBL" id="JBHUDC010000008">
    <property type="protein sequence ID" value="MFD1514777.1"/>
    <property type="molecule type" value="Genomic_DNA"/>
</dbReference>
<organism evidence="2 3">
    <name type="scientific">Halomarina rubra</name>
    <dbReference type="NCBI Taxonomy" id="2071873"/>
    <lineage>
        <taxon>Archaea</taxon>
        <taxon>Methanobacteriati</taxon>
        <taxon>Methanobacteriota</taxon>
        <taxon>Stenosarchaea group</taxon>
        <taxon>Halobacteria</taxon>
        <taxon>Halobacteriales</taxon>
        <taxon>Natronomonadaceae</taxon>
        <taxon>Halomarina</taxon>
    </lineage>
</organism>
<dbReference type="Proteomes" id="UP001597187">
    <property type="component" value="Unassembled WGS sequence"/>
</dbReference>
<reference evidence="2 3" key="1">
    <citation type="journal article" date="2019" name="Int. J. Syst. Evol. Microbiol.">
        <title>The Global Catalogue of Microorganisms (GCM) 10K type strain sequencing project: providing services to taxonomists for standard genome sequencing and annotation.</title>
        <authorList>
            <consortium name="The Broad Institute Genomics Platform"/>
            <consortium name="The Broad Institute Genome Sequencing Center for Infectious Disease"/>
            <person name="Wu L."/>
            <person name="Ma J."/>
        </authorList>
    </citation>
    <scope>NUCLEOTIDE SEQUENCE [LARGE SCALE GENOMIC DNA]</scope>
    <source>
        <strain evidence="2 3">CGMCC 1.12563</strain>
    </source>
</reference>
<gene>
    <name evidence="2" type="ORF">ACFSBT_15960</name>
</gene>
<feature type="region of interest" description="Disordered" evidence="1">
    <location>
        <begin position="232"/>
        <end position="289"/>
    </location>
</feature>
<evidence type="ECO:0000313" key="2">
    <source>
        <dbReference type="EMBL" id="MFD1514777.1"/>
    </source>
</evidence>
<dbReference type="AlphaFoldDB" id="A0ABD6AYF2"/>